<dbReference type="RefSeq" id="XP_033379227.1">
    <property type="nucleotide sequence ID" value="XM_033522851.1"/>
</dbReference>
<dbReference type="InterPro" id="IPR038883">
    <property type="entry name" value="AN11006-like"/>
</dbReference>
<evidence type="ECO:0000313" key="2">
    <source>
        <dbReference type="Proteomes" id="UP000799778"/>
    </source>
</evidence>
<dbReference type="PANTHER" id="PTHR42085:SF1">
    <property type="entry name" value="F-BOX DOMAIN-CONTAINING PROTEIN"/>
    <property type="match status" value="1"/>
</dbReference>
<sequence>RAMESALQNPFPFMSLPPELRDMVYENLLEDPYYPAPAPCAKHSLSDMMSWMMPSTRPSSAERNTKQCNWILLANKQIYAEFMDLICKKRVFHLTVSPENYAVPADESFFAPATTASPTSTPSPSSDQRIWNVSPTIMAKVRRCDIKLNATSAMLGVPDPRNLTPSTWALASKVRSELSAISLVRELNVHVKAIGDPLWNPLWVWYHSAQSFKTMGSEVLDPATGEVTKQDGPRVSHITFSLDTWSPGENYLQRVPESGDWAWYCTEGHCVGSDGGPEMTVRGFCARMYVQCRTCHPE</sequence>
<dbReference type="EMBL" id="ML978075">
    <property type="protein sequence ID" value="KAF2010888.1"/>
    <property type="molecule type" value="Genomic_DNA"/>
</dbReference>
<proteinExistence type="predicted"/>
<organism evidence="1 2">
    <name type="scientific">Aaosphaeria arxii CBS 175.79</name>
    <dbReference type="NCBI Taxonomy" id="1450172"/>
    <lineage>
        <taxon>Eukaryota</taxon>
        <taxon>Fungi</taxon>
        <taxon>Dikarya</taxon>
        <taxon>Ascomycota</taxon>
        <taxon>Pezizomycotina</taxon>
        <taxon>Dothideomycetes</taxon>
        <taxon>Pleosporomycetidae</taxon>
        <taxon>Pleosporales</taxon>
        <taxon>Pleosporales incertae sedis</taxon>
        <taxon>Aaosphaeria</taxon>
    </lineage>
</organism>
<evidence type="ECO:0000313" key="1">
    <source>
        <dbReference type="EMBL" id="KAF2010888.1"/>
    </source>
</evidence>
<dbReference type="OrthoDB" id="62952at2759"/>
<dbReference type="Proteomes" id="UP000799778">
    <property type="component" value="Unassembled WGS sequence"/>
</dbReference>
<keyword evidence="2" id="KW-1185">Reference proteome</keyword>
<accession>A0A6A5XD21</accession>
<protein>
    <submittedName>
        <fullName evidence="1">Uncharacterized protein</fullName>
    </submittedName>
</protein>
<feature type="non-terminal residue" evidence="1">
    <location>
        <position position="298"/>
    </location>
</feature>
<dbReference type="GeneID" id="54280248"/>
<gene>
    <name evidence="1" type="ORF">BU24DRAFT_313382</name>
</gene>
<dbReference type="AlphaFoldDB" id="A0A6A5XD21"/>
<reference evidence="1" key="1">
    <citation type="journal article" date="2020" name="Stud. Mycol.">
        <title>101 Dothideomycetes genomes: a test case for predicting lifestyles and emergence of pathogens.</title>
        <authorList>
            <person name="Haridas S."/>
            <person name="Albert R."/>
            <person name="Binder M."/>
            <person name="Bloem J."/>
            <person name="Labutti K."/>
            <person name="Salamov A."/>
            <person name="Andreopoulos B."/>
            <person name="Baker S."/>
            <person name="Barry K."/>
            <person name="Bills G."/>
            <person name="Bluhm B."/>
            <person name="Cannon C."/>
            <person name="Castanera R."/>
            <person name="Culley D."/>
            <person name="Daum C."/>
            <person name="Ezra D."/>
            <person name="Gonzalez J."/>
            <person name="Henrissat B."/>
            <person name="Kuo A."/>
            <person name="Liang C."/>
            <person name="Lipzen A."/>
            <person name="Lutzoni F."/>
            <person name="Magnuson J."/>
            <person name="Mondo S."/>
            <person name="Nolan M."/>
            <person name="Ohm R."/>
            <person name="Pangilinan J."/>
            <person name="Park H.-J."/>
            <person name="Ramirez L."/>
            <person name="Alfaro M."/>
            <person name="Sun H."/>
            <person name="Tritt A."/>
            <person name="Yoshinaga Y."/>
            <person name="Zwiers L.-H."/>
            <person name="Turgeon B."/>
            <person name="Goodwin S."/>
            <person name="Spatafora J."/>
            <person name="Crous P."/>
            <person name="Grigoriev I."/>
        </authorList>
    </citation>
    <scope>NUCLEOTIDE SEQUENCE</scope>
    <source>
        <strain evidence="1">CBS 175.79</strain>
    </source>
</reference>
<dbReference type="PANTHER" id="PTHR42085">
    <property type="entry name" value="F-BOX DOMAIN-CONTAINING PROTEIN"/>
    <property type="match status" value="1"/>
</dbReference>
<name>A0A6A5XD21_9PLEO</name>
<feature type="non-terminal residue" evidence="1">
    <location>
        <position position="1"/>
    </location>
</feature>